<dbReference type="EMBL" id="JBGBPQ010000003">
    <property type="protein sequence ID" value="KAL1526811.1"/>
    <property type="molecule type" value="Genomic_DNA"/>
</dbReference>
<gene>
    <name evidence="2" type="ORF">AB1Y20_015504</name>
</gene>
<keyword evidence="3" id="KW-1185">Reference proteome</keyword>
<reference evidence="2 3" key="1">
    <citation type="journal article" date="2024" name="Science">
        <title>Giant polyketide synthase enzymes in the biosynthesis of giant marine polyether toxins.</title>
        <authorList>
            <person name="Fallon T.R."/>
            <person name="Shende V.V."/>
            <person name="Wierzbicki I.H."/>
            <person name="Pendleton A.L."/>
            <person name="Watervoot N.F."/>
            <person name="Auber R.P."/>
            <person name="Gonzalez D.J."/>
            <person name="Wisecaver J.H."/>
            <person name="Moore B.S."/>
        </authorList>
    </citation>
    <scope>NUCLEOTIDE SEQUENCE [LARGE SCALE GENOMIC DNA]</scope>
    <source>
        <strain evidence="2 3">12B1</strain>
    </source>
</reference>
<protein>
    <recommendedName>
        <fullName evidence="4">PiggyBac transposable element-derived protein domain-containing protein</fullName>
    </recommendedName>
</protein>
<feature type="region of interest" description="Disordered" evidence="1">
    <location>
        <begin position="1"/>
        <end position="43"/>
    </location>
</feature>
<evidence type="ECO:0008006" key="4">
    <source>
        <dbReference type="Google" id="ProtNLM"/>
    </source>
</evidence>
<feature type="compositionally biased region" description="Basic residues" evidence="1">
    <location>
        <begin position="9"/>
        <end position="19"/>
    </location>
</feature>
<dbReference type="AlphaFoldDB" id="A0AB34K144"/>
<sequence>MRASGSNRGRGRGRGRARGARTLGDSSDSECSLAGGQSPHATDATACEVDPKMHPIGIVILSHNPPKGIRFTMSKEFFKAASNYHELPERIVGEIDRWIDKENNYRLKILWISDQTNTIQTLGSILDPEYRIALEAYEDGRSAPKAKGTSWRRMYAAAKSAGPYADAILEDARSEVEATTIQYTEGTHQLDQVWRHHPPGFVTEDWRTGGERPRMKVQGLTANQFNEFEKFLFNACLPMSLARKCVQWINDRIPGNGAESSCDLKRRTTLGEVVKFWGYLGSIALQPGTPVDRMWRRHPQVGDISPAPDMGRHGMHKNRFKKLRSLHRFFYYKDERDLNPMDPYRY</sequence>
<name>A0AB34K144_PRYPA</name>
<evidence type="ECO:0000313" key="3">
    <source>
        <dbReference type="Proteomes" id="UP001515480"/>
    </source>
</evidence>
<accession>A0AB34K144</accession>
<organism evidence="2 3">
    <name type="scientific">Prymnesium parvum</name>
    <name type="common">Toxic golden alga</name>
    <dbReference type="NCBI Taxonomy" id="97485"/>
    <lineage>
        <taxon>Eukaryota</taxon>
        <taxon>Haptista</taxon>
        <taxon>Haptophyta</taxon>
        <taxon>Prymnesiophyceae</taxon>
        <taxon>Prymnesiales</taxon>
        <taxon>Prymnesiaceae</taxon>
        <taxon>Prymnesium</taxon>
    </lineage>
</organism>
<dbReference type="Proteomes" id="UP001515480">
    <property type="component" value="Unassembled WGS sequence"/>
</dbReference>
<proteinExistence type="predicted"/>
<evidence type="ECO:0000256" key="1">
    <source>
        <dbReference type="SAM" id="MobiDB-lite"/>
    </source>
</evidence>
<comment type="caution">
    <text evidence="2">The sequence shown here is derived from an EMBL/GenBank/DDBJ whole genome shotgun (WGS) entry which is preliminary data.</text>
</comment>
<evidence type="ECO:0000313" key="2">
    <source>
        <dbReference type="EMBL" id="KAL1526811.1"/>
    </source>
</evidence>